<dbReference type="AlphaFoldDB" id="G7Y2W9"/>
<reference key="2">
    <citation type="submission" date="2011-10" db="EMBL/GenBank/DDBJ databases">
        <title>The genome and transcriptome sequence of Clonorchis sinensis provide insights into the carcinogenic liver fluke.</title>
        <authorList>
            <person name="Wang X."/>
            <person name="Huang Y."/>
            <person name="Chen W."/>
            <person name="Liu H."/>
            <person name="Guo L."/>
            <person name="Chen Y."/>
            <person name="Luo F."/>
            <person name="Zhou W."/>
            <person name="Sun J."/>
            <person name="Mao Q."/>
            <person name="Liang P."/>
            <person name="Zhou C."/>
            <person name="Tian Y."/>
            <person name="Men J."/>
            <person name="Lv X."/>
            <person name="Huang L."/>
            <person name="Zhou J."/>
            <person name="Hu Y."/>
            <person name="Li R."/>
            <person name="Zhang F."/>
            <person name="Lei H."/>
            <person name="Li X."/>
            <person name="Hu X."/>
            <person name="Liang C."/>
            <person name="Xu J."/>
            <person name="Wu Z."/>
            <person name="Yu X."/>
        </authorList>
    </citation>
    <scope>NUCLEOTIDE SEQUENCE</scope>
    <source>
        <strain>Henan</strain>
    </source>
</reference>
<protein>
    <submittedName>
        <fullName evidence="1">Uncharacterized protein</fullName>
    </submittedName>
</protein>
<accession>G7Y2W9</accession>
<sequence>MTQTVMLKLPLPLRSNNLVKIHQDSNMPLCRQLIHQFLVYSFMKGVSLYTNNAKTFLLLEEELLKSIKSCSKSFLLVWTPYSVVLTPQKRNEHLDGLRDYQHIYYRQPIAYGFLKRRPRKSAINTPIHRLRRTTAVSTRRNKVRNAVLKREKTSGPDGLYPALFKVGKESLVTHLTKTDAIWGKGKVPAEWGASTDIPRPTVVTFFKLKLVFDSVNRQTLWQCLWSKGVLHRLSTLLQILYAKSRGRVKVCGELSSEFVTLSSVRVVDNFVYLDSCIIPGGLAKVDISIPIGEVMAAFVSPHHLLRRRDINLPITDLPSVILVCSDLFFANRSPDFILHRILQLEVLSFIDEWWVLCQYVRFTMSAQRHQNATDMRDILAVPVLTGNHPLVRLNKVIAHKGEFRLRKFRIIYQRLTFDCDWLSNQVPLVDVLSCVLIGWIPPIPVVLAVSRR</sequence>
<dbReference type="Proteomes" id="UP000008909">
    <property type="component" value="Unassembled WGS sequence"/>
</dbReference>
<evidence type="ECO:0000313" key="1">
    <source>
        <dbReference type="EMBL" id="GAA47306.1"/>
    </source>
</evidence>
<reference evidence="1" key="1">
    <citation type="journal article" date="2011" name="Genome Biol.">
        <title>The draft genome of the carcinogenic human liver fluke Clonorchis sinensis.</title>
        <authorList>
            <person name="Wang X."/>
            <person name="Chen W."/>
            <person name="Huang Y."/>
            <person name="Sun J."/>
            <person name="Men J."/>
            <person name="Liu H."/>
            <person name="Luo F."/>
            <person name="Guo L."/>
            <person name="Lv X."/>
            <person name="Deng C."/>
            <person name="Zhou C."/>
            <person name="Fan Y."/>
            <person name="Li X."/>
            <person name="Huang L."/>
            <person name="Hu Y."/>
            <person name="Liang C."/>
            <person name="Hu X."/>
            <person name="Xu J."/>
            <person name="Yu X."/>
        </authorList>
    </citation>
    <scope>NUCLEOTIDE SEQUENCE [LARGE SCALE GENOMIC DNA]</scope>
    <source>
        <strain evidence="1">Henan</strain>
    </source>
</reference>
<organism evidence="1 2">
    <name type="scientific">Clonorchis sinensis</name>
    <name type="common">Chinese liver fluke</name>
    <dbReference type="NCBI Taxonomy" id="79923"/>
    <lineage>
        <taxon>Eukaryota</taxon>
        <taxon>Metazoa</taxon>
        <taxon>Spiralia</taxon>
        <taxon>Lophotrochozoa</taxon>
        <taxon>Platyhelminthes</taxon>
        <taxon>Trematoda</taxon>
        <taxon>Digenea</taxon>
        <taxon>Opisthorchiida</taxon>
        <taxon>Opisthorchiata</taxon>
        <taxon>Opisthorchiidae</taxon>
        <taxon>Clonorchis</taxon>
    </lineage>
</organism>
<name>G7Y2W9_CLOSI</name>
<keyword evidence="2" id="KW-1185">Reference proteome</keyword>
<proteinExistence type="predicted"/>
<evidence type="ECO:0000313" key="2">
    <source>
        <dbReference type="Proteomes" id="UP000008909"/>
    </source>
</evidence>
<dbReference type="EMBL" id="DF142833">
    <property type="protein sequence ID" value="GAA47306.1"/>
    <property type="molecule type" value="Genomic_DNA"/>
</dbReference>
<gene>
    <name evidence="1" type="ORF">CLF_100198</name>
</gene>